<sequence length="246" mass="28060">MPHEQTPDFTQLPAGAVAFPEASEVFVADQQELARHLHPLLSVDASSINPQWSGHLHLLSPLEPDEGLVGELTEDWFLHSDLVKTNWIGFKLEDGRYRLCGDPRYFFLHPDNTQLHEAEPRQVKKLQAHYAEQQASFEATRQHYHEHGHLVRTDWEDGRPLEFIESLGGDLDGRANWVETVEFPMHIIEADDDSGDSQVWPLSPAGRRFQHVLSVPGWHYRSAGADAIVMLYEPEEGLVLLTFDWS</sequence>
<keyword evidence="2" id="KW-1185">Reference proteome</keyword>
<name>A0ABT0JC07_9PSED</name>
<evidence type="ECO:0000313" key="1">
    <source>
        <dbReference type="EMBL" id="MCK9813419.1"/>
    </source>
</evidence>
<accession>A0ABT0JC07</accession>
<comment type="caution">
    <text evidence="1">The sequence shown here is derived from an EMBL/GenBank/DDBJ whole genome shotgun (WGS) entry which is preliminary data.</text>
</comment>
<dbReference type="Proteomes" id="UP001155163">
    <property type="component" value="Unassembled WGS sequence"/>
</dbReference>
<reference evidence="1 2" key="1">
    <citation type="journal article" date="2022" name="Int. J. Syst. Evol. Microbiol.">
        <title>Pseudomonas aegrilactucae sp. nov. and Pseudomonas morbosilactucae sp. nov., pathogens causing bacterial rot of lettuce in Japan.</title>
        <authorList>
            <person name="Sawada H."/>
            <person name="Fujikawa T."/>
            <person name="Satou M."/>
        </authorList>
    </citation>
    <scope>NUCLEOTIDE SEQUENCE [LARGE SCALE GENOMIC DNA]</scope>
    <source>
        <strain evidence="1 2">MAFF 302046</strain>
    </source>
</reference>
<dbReference type="RefSeq" id="WP_268261326.1">
    <property type="nucleotide sequence ID" value="NZ_JALQCX010000006.1"/>
</dbReference>
<dbReference type="EMBL" id="JALQCX010000006">
    <property type="protein sequence ID" value="MCK9813419.1"/>
    <property type="molecule type" value="Genomic_DNA"/>
</dbReference>
<reference evidence="1 2" key="2">
    <citation type="journal article" date="2023" name="Plant Pathol.">
        <title>Dismantling and reorganizing Pseudomonas marginalis sensu#lato.</title>
        <authorList>
            <person name="Sawada H."/>
            <person name="Fujikawa T."/>
            <person name="Satou M."/>
        </authorList>
    </citation>
    <scope>NUCLEOTIDE SEQUENCE [LARGE SCALE GENOMIC DNA]</scope>
    <source>
        <strain evidence="1 2">MAFF 302046</strain>
    </source>
</reference>
<protein>
    <recommendedName>
        <fullName evidence="3">Enolase</fullName>
    </recommendedName>
</protein>
<evidence type="ECO:0000313" key="2">
    <source>
        <dbReference type="Proteomes" id="UP001155163"/>
    </source>
</evidence>
<evidence type="ECO:0008006" key="3">
    <source>
        <dbReference type="Google" id="ProtNLM"/>
    </source>
</evidence>
<gene>
    <name evidence="1" type="ORF">M1B35_04445</name>
</gene>
<proteinExistence type="predicted"/>
<organism evidence="1 2">
    <name type="scientific">Pseudomonas morbosilactucae</name>
    <dbReference type="NCBI Taxonomy" id="2938197"/>
    <lineage>
        <taxon>Bacteria</taxon>
        <taxon>Pseudomonadati</taxon>
        <taxon>Pseudomonadota</taxon>
        <taxon>Gammaproteobacteria</taxon>
        <taxon>Pseudomonadales</taxon>
        <taxon>Pseudomonadaceae</taxon>
        <taxon>Pseudomonas</taxon>
    </lineage>
</organism>